<evidence type="ECO:0000313" key="1">
    <source>
        <dbReference type="EMBL" id="MDR6941253.1"/>
    </source>
</evidence>
<sequence>MKRIIPVIMLFSLIYSSCKKDHSKETKPDGKQYALTFHVKGFSQTDTIFETSKQTTNSVKASDVAVSPSLIDVLYCKVYDATGKVVVLTQQVSTQPNFGTITNNLAPGNYTVVLAGGKNGLYILKDASATVSSLSTDILAFNAVNISGGERDNTIKDTFYKKISVTVGAGDVFQDVTLDRVVAQLAITIQDKLPATVKYITLVIEPWVNALPVNGNNAYYNKGVSYLPGLTTTIPADKLGTSNFTVYALVFKRAAPFKVTLLAQQTATSVHFGNTGFTEPWSDVWAKTIAGRVIPNVTVSANKTTVITGKLFGGSGIADTTGFHISIDPDWNPTPVTIPF</sequence>
<dbReference type="RefSeq" id="WP_310092806.1">
    <property type="nucleotide sequence ID" value="NZ_JAVDUU010000001.1"/>
</dbReference>
<reference evidence="1 2" key="1">
    <citation type="submission" date="2023-07" db="EMBL/GenBank/DDBJ databases">
        <title>Sorghum-associated microbial communities from plants grown in Nebraska, USA.</title>
        <authorList>
            <person name="Schachtman D."/>
        </authorList>
    </citation>
    <scope>NUCLEOTIDE SEQUENCE [LARGE SCALE GENOMIC DNA]</scope>
    <source>
        <strain evidence="1 2">3262</strain>
    </source>
</reference>
<accession>A0ABU1T770</accession>
<evidence type="ECO:0008006" key="3">
    <source>
        <dbReference type="Google" id="ProtNLM"/>
    </source>
</evidence>
<comment type="caution">
    <text evidence="1">The sequence shown here is derived from an EMBL/GenBank/DDBJ whole genome shotgun (WGS) entry which is preliminary data.</text>
</comment>
<protein>
    <recommendedName>
        <fullName evidence="3">Fimbrillin-A associated anchor protein Mfa1 and Mfa2</fullName>
    </recommendedName>
</protein>
<gene>
    <name evidence="1" type="ORF">J2W55_001081</name>
</gene>
<proteinExistence type="predicted"/>
<dbReference type="Proteomes" id="UP001247620">
    <property type="component" value="Unassembled WGS sequence"/>
</dbReference>
<keyword evidence="2" id="KW-1185">Reference proteome</keyword>
<dbReference type="EMBL" id="JAVDUU010000001">
    <property type="protein sequence ID" value="MDR6941253.1"/>
    <property type="molecule type" value="Genomic_DNA"/>
</dbReference>
<name>A0ABU1T770_9SPHI</name>
<organism evidence="1 2">
    <name type="scientific">Mucilaginibacter pocheonensis</name>
    <dbReference type="NCBI Taxonomy" id="398050"/>
    <lineage>
        <taxon>Bacteria</taxon>
        <taxon>Pseudomonadati</taxon>
        <taxon>Bacteroidota</taxon>
        <taxon>Sphingobacteriia</taxon>
        <taxon>Sphingobacteriales</taxon>
        <taxon>Sphingobacteriaceae</taxon>
        <taxon>Mucilaginibacter</taxon>
    </lineage>
</organism>
<evidence type="ECO:0000313" key="2">
    <source>
        <dbReference type="Proteomes" id="UP001247620"/>
    </source>
</evidence>